<evidence type="ECO:0000313" key="2">
    <source>
        <dbReference type="Proteomes" id="UP000550707"/>
    </source>
</evidence>
<keyword evidence="2" id="KW-1185">Reference proteome</keyword>
<name>A0A7J8HIC3_MOLMO</name>
<dbReference type="InParanoid" id="A0A7J8HIC3"/>
<comment type="caution">
    <text evidence="1">The sequence shown here is derived from an EMBL/GenBank/DDBJ whole genome shotgun (WGS) entry which is preliminary data.</text>
</comment>
<dbReference type="Proteomes" id="UP000550707">
    <property type="component" value="Unassembled WGS sequence"/>
</dbReference>
<organism evidence="1 2">
    <name type="scientific">Molossus molossus</name>
    <name type="common">Pallas' mastiff bat</name>
    <name type="synonym">Vespertilio molossus</name>
    <dbReference type="NCBI Taxonomy" id="27622"/>
    <lineage>
        <taxon>Eukaryota</taxon>
        <taxon>Metazoa</taxon>
        <taxon>Chordata</taxon>
        <taxon>Craniata</taxon>
        <taxon>Vertebrata</taxon>
        <taxon>Euteleostomi</taxon>
        <taxon>Mammalia</taxon>
        <taxon>Eutheria</taxon>
        <taxon>Laurasiatheria</taxon>
        <taxon>Chiroptera</taxon>
        <taxon>Yangochiroptera</taxon>
        <taxon>Molossidae</taxon>
        <taxon>Molossus</taxon>
    </lineage>
</organism>
<dbReference type="AlphaFoldDB" id="A0A7J8HIC3"/>
<accession>A0A7J8HIC3</accession>
<reference evidence="1 2" key="1">
    <citation type="journal article" date="2020" name="Nature">
        <title>Six reference-quality genomes reveal evolution of bat adaptations.</title>
        <authorList>
            <person name="Jebb D."/>
            <person name="Huang Z."/>
            <person name="Pippel M."/>
            <person name="Hughes G.M."/>
            <person name="Lavrichenko K."/>
            <person name="Devanna P."/>
            <person name="Winkler S."/>
            <person name="Jermiin L.S."/>
            <person name="Skirmuntt E.C."/>
            <person name="Katzourakis A."/>
            <person name="Burkitt-Gray L."/>
            <person name="Ray D.A."/>
            <person name="Sullivan K.A.M."/>
            <person name="Roscito J.G."/>
            <person name="Kirilenko B.M."/>
            <person name="Davalos L.M."/>
            <person name="Corthals A.P."/>
            <person name="Power M.L."/>
            <person name="Jones G."/>
            <person name="Ransome R.D."/>
            <person name="Dechmann D.K.N."/>
            <person name="Locatelli A.G."/>
            <person name="Puechmaille S.J."/>
            <person name="Fedrigo O."/>
            <person name="Jarvis E.D."/>
            <person name="Hiller M."/>
            <person name="Vernes S.C."/>
            <person name="Myers E.W."/>
            <person name="Teeling E.C."/>
        </authorList>
    </citation>
    <scope>NUCLEOTIDE SEQUENCE [LARGE SCALE GENOMIC DNA]</scope>
    <source>
        <strain evidence="1">MMolMol1</strain>
        <tissue evidence="1">Muscle</tissue>
    </source>
</reference>
<sequence length="157" mass="17243">METNSCCDITKTDWLVERCLGAGFVLLTRSTQSCSLGPVPKLLDNSLAPDSHSSFSPCHYPSHFQHSCQQPDKCVDFCLLSSLDLSSTSYKLSCQPPISALLCVFVLRRPFLQLRPAHCTAVSTGPPLMQTIPLAAKMLYFSGSPSYLTISFLFLAF</sequence>
<dbReference type="EMBL" id="JACASF010000006">
    <property type="protein sequence ID" value="KAF6471675.1"/>
    <property type="molecule type" value="Genomic_DNA"/>
</dbReference>
<proteinExistence type="predicted"/>
<protein>
    <submittedName>
        <fullName evidence="1">Uncharacterized protein</fullName>
    </submittedName>
</protein>
<gene>
    <name evidence="1" type="ORF">HJG59_011047</name>
</gene>
<evidence type="ECO:0000313" key="1">
    <source>
        <dbReference type="EMBL" id="KAF6471675.1"/>
    </source>
</evidence>